<evidence type="ECO:0000256" key="13">
    <source>
        <dbReference type="SAM" id="Phobius"/>
    </source>
</evidence>
<dbReference type="PANTHER" id="PTHR13269:SF6">
    <property type="entry name" value="NUCLEOPORIN NDC1"/>
    <property type="match status" value="1"/>
</dbReference>
<evidence type="ECO:0000313" key="16">
    <source>
        <dbReference type="WBParaSite" id="SBAD_0000253301-mRNA-1"/>
    </source>
</evidence>
<gene>
    <name evidence="14" type="ORF">SBAD_LOCUS2416</name>
</gene>
<evidence type="ECO:0000256" key="8">
    <source>
        <dbReference type="ARBA" id="ARBA00022989"/>
    </source>
</evidence>
<dbReference type="EMBL" id="UZAM01007217">
    <property type="protein sequence ID" value="VDO97564.1"/>
    <property type="molecule type" value="Genomic_DNA"/>
</dbReference>
<keyword evidence="12" id="KW-0539">Nucleus</keyword>
<keyword evidence="4" id="KW-0813">Transport</keyword>
<keyword evidence="15" id="KW-1185">Reference proteome</keyword>
<dbReference type="Proteomes" id="UP000270296">
    <property type="component" value="Unassembled WGS sequence"/>
</dbReference>
<keyword evidence="7" id="KW-0653">Protein transport</keyword>
<organism evidence="16">
    <name type="scientific">Soboliphyme baturini</name>
    <dbReference type="NCBI Taxonomy" id="241478"/>
    <lineage>
        <taxon>Eukaryota</taxon>
        <taxon>Metazoa</taxon>
        <taxon>Ecdysozoa</taxon>
        <taxon>Nematoda</taxon>
        <taxon>Enoplea</taxon>
        <taxon>Dorylaimia</taxon>
        <taxon>Dioctophymatida</taxon>
        <taxon>Dioctophymatoidea</taxon>
        <taxon>Soboliphymatidae</taxon>
        <taxon>Soboliphyme</taxon>
    </lineage>
</organism>
<evidence type="ECO:0000256" key="11">
    <source>
        <dbReference type="ARBA" id="ARBA00023136"/>
    </source>
</evidence>
<dbReference type="GO" id="GO:0030674">
    <property type="term" value="F:protein-macromolecule adaptor activity"/>
    <property type="evidence" value="ECO:0007669"/>
    <property type="project" value="TreeGrafter"/>
</dbReference>
<dbReference type="GO" id="GO:0070762">
    <property type="term" value="C:nuclear pore transmembrane ring"/>
    <property type="evidence" value="ECO:0007669"/>
    <property type="project" value="TreeGrafter"/>
</dbReference>
<sequence length="354" mass="41336">MRLIDYSPNFSRVVLKCIIMKLIVSLYFWIYDSRSRYEKEPFSWPAMNVFLPDIWTELFLLVVLYYIRSTLVVIVTHLVCRAFDFPIMEERMPGKEPDRVKLTLTDALQANHIKLLKYLAFCDLLDKVKHSVIAKPCRVIPTHCAGGHPYVWNIVSRCCIECLQNLITNIEQSNDEMISFWERKCHHRENFDKLLLPGYMHGLNLHSTTVKEPLESTSNKPTKASMQYNISIWEDWILQTWNIEILGVLLSTAYVEDKYGLVQKDLNYIITMMLNLHSLLNRHCRLSGVVFMDSSHKRLFETICSRLRTQLEASLTIIRNTYGTDVREIGLDESKEQLLLKLSCLRTHILTESG</sequence>
<keyword evidence="5 13" id="KW-0812">Transmembrane</keyword>
<dbReference type="AlphaFoldDB" id="A0A183IFM2"/>
<evidence type="ECO:0000256" key="12">
    <source>
        <dbReference type="ARBA" id="ARBA00023242"/>
    </source>
</evidence>
<reference evidence="14 15" key="2">
    <citation type="submission" date="2018-11" db="EMBL/GenBank/DDBJ databases">
        <authorList>
            <consortium name="Pathogen Informatics"/>
        </authorList>
    </citation>
    <scope>NUCLEOTIDE SEQUENCE [LARGE SCALE GENOMIC DNA]</scope>
</reference>
<comment type="subcellular location">
    <subcellularLocation>
        <location evidence="1">Nucleus membrane</location>
        <topology evidence="1">Multi-pass membrane protein</topology>
    </subcellularLocation>
    <subcellularLocation>
        <location evidence="2">Nucleus</location>
        <location evidence="2">Nuclear pore complex</location>
    </subcellularLocation>
</comment>
<reference evidence="16" key="1">
    <citation type="submission" date="2016-06" db="UniProtKB">
        <authorList>
            <consortium name="WormBaseParasite"/>
        </authorList>
    </citation>
    <scope>IDENTIFICATION</scope>
</reference>
<evidence type="ECO:0000256" key="5">
    <source>
        <dbReference type="ARBA" id="ARBA00022692"/>
    </source>
</evidence>
<feature type="transmembrane region" description="Helical" evidence="13">
    <location>
        <begin position="12"/>
        <end position="31"/>
    </location>
</feature>
<proteinExistence type="inferred from homology"/>
<dbReference type="GO" id="GO:0015031">
    <property type="term" value="P:protein transport"/>
    <property type="evidence" value="ECO:0007669"/>
    <property type="project" value="UniProtKB-KW"/>
</dbReference>
<dbReference type="InterPro" id="IPR019049">
    <property type="entry name" value="Nucleoporin_prot_Ndc1/Nup"/>
</dbReference>
<evidence type="ECO:0000313" key="14">
    <source>
        <dbReference type="EMBL" id="VDO97564.1"/>
    </source>
</evidence>
<evidence type="ECO:0000256" key="6">
    <source>
        <dbReference type="ARBA" id="ARBA00022816"/>
    </source>
</evidence>
<keyword evidence="10" id="KW-0906">Nuclear pore complex</keyword>
<evidence type="ECO:0000256" key="7">
    <source>
        <dbReference type="ARBA" id="ARBA00022927"/>
    </source>
</evidence>
<keyword evidence="8 13" id="KW-1133">Transmembrane helix</keyword>
<dbReference type="OrthoDB" id="67850at2759"/>
<keyword evidence="11 13" id="KW-0472">Membrane</keyword>
<keyword evidence="9" id="KW-0811">Translocation</keyword>
<accession>A0A183IFM2</accession>
<evidence type="ECO:0000256" key="10">
    <source>
        <dbReference type="ARBA" id="ARBA00023132"/>
    </source>
</evidence>
<comment type="similarity">
    <text evidence="3">Belongs to the NDC1 family.</text>
</comment>
<dbReference type="GO" id="GO:0031965">
    <property type="term" value="C:nuclear membrane"/>
    <property type="evidence" value="ECO:0007669"/>
    <property type="project" value="UniProtKB-SubCell"/>
</dbReference>
<evidence type="ECO:0000256" key="9">
    <source>
        <dbReference type="ARBA" id="ARBA00023010"/>
    </source>
</evidence>
<evidence type="ECO:0000256" key="1">
    <source>
        <dbReference type="ARBA" id="ARBA00004232"/>
    </source>
</evidence>
<evidence type="ECO:0000256" key="4">
    <source>
        <dbReference type="ARBA" id="ARBA00022448"/>
    </source>
</evidence>
<protein>
    <submittedName>
        <fullName evidence="16">Nucleoporin Ndc1</fullName>
    </submittedName>
</protein>
<dbReference type="WBParaSite" id="SBAD_0000253301-mRNA-1">
    <property type="protein sequence ID" value="SBAD_0000253301-mRNA-1"/>
    <property type="gene ID" value="SBAD_0000253301"/>
</dbReference>
<dbReference type="GO" id="GO:0006999">
    <property type="term" value="P:nuclear pore organization"/>
    <property type="evidence" value="ECO:0007669"/>
    <property type="project" value="TreeGrafter"/>
</dbReference>
<keyword evidence="6" id="KW-0509">mRNA transport</keyword>
<evidence type="ECO:0000313" key="15">
    <source>
        <dbReference type="Proteomes" id="UP000270296"/>
    </source>
</evidence>
<evidence type="ECO:0000256" key="2">
    <source>
        <dbReference type="ARBA" id="ARBA00004567"/>
    </source>
</evidence>
<evidence type="ECO:0000256" key="3">
    <source>
        <dbReference type="ARBA" id="ARBA00005760"/>
    </source>
</evidence>
<dbReference type="PANTHER" id="PTHR13269">
    <property type="entry name" value="NUCLEOPORIN NDC1"/>
    <property type="match status" value="1"/>
</dbReference>
<dbReference type="GO" id="GO:0051028">
    <property type="term" value="P:mRNA transport"/>
    <property type="evidence" value="ECO:0007669"/>
    <property type="project" value="UniProtKB-KW"/>
</dbReference>
<name>A0A183IFM2_9BILA</name>